<organism evidence="3 4">
    <name type="scientific">Epibacterium ulvae</name>
    <dbReference type="NCBI Taxonomy" id="1156985"/>
    <lineage>
        <taxon>Bacteria</taxon>
        <taxon>Pseudomonadati</taxon>
        <taxon>Pseudomonadota</taxon>
        <taxon>Alphaproteobacteria</taxon>
        <taxon>Rhodobacterales</taxon>
        <taxon>Roseobacteraceae</taxon>
        <taxon>Epibacterium</taxon>
    </lineage>
</organism>
<sequence>MTSPKRPVLGTIAVVCHLIEGRPHVILIQRGKDPNKGAWGFPGGHVEWGETAEAGAARELREETSVIATPVDILTTLNVIRSNATGEVVSHYLLTAVACDYVSGTPHPDDDAADARWVAVDDLAASDLGLLPQVIEVAKAAQTRLLSRIDSV</sequence>
<dbReference type="PANTHER" id="PTHR43736:SF1">
    <property type="entry name" value="DIHYDRONEOPTERIN TRIPHOSPHATE DIPHOSPHATASE"/>
    <property type="match status" value="1"/>
</dbReference>
<evidence type="ECO:0000259" key="2">
    <source>
        <dbReference type="PROSITE" id="PS51462"/>
    </source>
</evidence>
<dbReference type="STRING" id="1156985.SAMN04488118_101180"/>
<dbReference type="CDD" id="cd04673">
    <property type="entry name" value="NUDIX_ADPRase"/>
    <property type="match status" value="1"/>
</dbReference>
<dbReference type="InterPro" id="IPR000086">
    <property type="entry name" value="NUDIX_hydrolase_dom"/>
</dbReference>
<dbReference type="AlphaFoldDB" id="A0A1G5PK34"/>
<gene>
    <name evidence="3" type="ORF">SAMN04488118_101180</name>
</gene>
<dbReference type="GO" id="GO:0016787">
    <property type="term" value="F:hydrolase activity"/>
    <property type="evidence" value="ECO:0007669"/>
    <property type="project" value="UniProtKB-KW"/>
</dbReference>
<feature type="domain" description="Nudix hydrolase" evidence="2">
    <location>
        <begin position="4"/>
        <end position="145"/>
    </location>
</feature>
<dbReference type="InterPro" id="IPR020476">
    <property type="entry name" value="Nudix_hydrolase"/>
</dbReference>
<dbReference type="OrthoDB" id="9761969at2"/>
<dbReference type="PRINTS" id="PR00502">
    <property type="entry name" value="NUDIXFAMILY"/>
</dbReference>
<keyword evidence="1" id="KW-0378">Hydrolase</keyword>
<evidence type="ECO:0000313" key="3">
    <source>
        <dbReference type="EMBL" id="SCZ49883.1"/>
    </source>
</evidence>
<dbReference type="Pfam" id="PF00293">
    <property type="entry name" value="NUDIX"/>
    <property type="match status" value="1"/>
</dbReference>
<dbReference type="SUPFAM" id="SSF55811">
    <property type="entry name" value="Nudix"/>
    <property type="match status" value="1"/>
</dbReference>
<dbReference type="PANTHER" id="PTHR43736">
    <property type="entry name" value="ADP-RIBOSE PYROPHOSPHATASE"/>
    <property type="match status" value="1"/>
</dbReference>
<accession>A0A1G5PK34</accession>
<reference evidence="3 4" key="1">
    <citation type="submission" date="2016-10" db="EMBL/GenBank/DDBJ databases">
        <authorList>
            <person name="de Groot N.N."/>
        </authorList>
    </citation>
    <scope>NUCLEOTIDE SEQUENCE [LARGE SCALE GENOMIC DNA]</scope>
    <source>
        <strain evidence="3 4">U95</strain>
    </source>
</reference>
<evidence type="ECO:0000313" key="4">
    <source>
        <dbReference type="Proteomes" id="UP000198767"/>
    </source>
</evidence>
<dbReference type="EMBL" id="FMWG01000001">
    <property type="protein sequence ID" value="SCZ49883.1"/>
    <property type="molecule type" value="Genomic_DNA"/>
</dbReference>
<proteinExistence type="predicted"/>
<keyword evidence="4" id="KW-1185">Reference proteome</keyword>
<evidence type="ECO:0000256" key="1">
    <source>
        <dbReference type="ARBA" id="ARBA00022801"/>
    </source>
</evidence>
<dbReference type="InterPro" id="IPR015797">
    <property type="entry name" value="NUDIX_hydrolase-like_dom_sf"/>
</dbReference>
<dbReference type="RefSeq" id="WP_090214841.1">
    <property type="nucleotide sequence ID" value="NZ_CANMPF010000002.1"/>
</dbReference>
<protein>
    <submittedName>
        <fullName evidence="3">ADP-ribose pyrophosphatase YjhB, NUDIX family</fullName>
    </submittedName>
</protein>
<dbReference type="PROSITE" id="PS51462">
    <property type="entry name" value="NUDIX"/>
    <property type="match status" value="1"/>
</dbReference>
<dbReference type="Gene3D" id="3.90.79.10">
    <property type="entry name" value="Nucleoside Triphosphate Pyrophosphohydrolase"/>
    <property type="match status" value="1"/>
</dbReference>
<name>A0A1G5PK34_9RHOB</name>
<dbReference type="Proteomes" id="UP000198767">
    <property type="component" value="Unassembled WGS sequence"/>
</dbReference>